<reference evidence="3" key="3">
    <citation type="submission" date="2017-04" db="EMBL/GenBank/DDBJ databases">
        <title>Population genomics of picophytoplankton unveils novel chromosome hypervariability.</title>
        <authorList>
            <consortium name="DOE Joint Genome Institute"/>
            <person name="Blanc-Mathieu R."/>
            <person name="Krasovec M."/>
            <person name="Hebrard M."/>
            <person name="Yau S."/>
            <person name="Desgranges E."/>
            <person name="Martin J."/>
            <person name="Schackwitz W."/>
            <person name="Kuo A."/>
            <person name="Salin G."/>
            <person name="Donnadieu C."/>
            <person name="Desdevises Y."/>
            <person name="Sanchez-Ferandin S."/>
            <person name="Moreau H."/>
            <person name="Rivals E."/>
            <person name="Grigoriev I.V."/>
            <person name="Grimsley N."/>
            <person name="Eyre-Walker A."/>
            <person name="Piganeau G."/>
        </authorList>
    </citation>
    <scope>NUCLEOTIDE SEQUENCE [LARGE SCALE GENOMIC DNA]</scope>
    <source>
        <strain evidence="3">RCC 1115</strain>
    </source>
</reference>
<reference evidence="2" key="2">
    <citation type="journal article" date="2014" name="BMC Genomics">
        <title>An improved genome of the model marine alga Ostreococcus tauri unfolds by assessing Illumina de novo assemblies.</title>
        <authorList>
            <person name="Blanc-Mathieu R."/>
            <person name="Verhelst B."/>
            <person name="Derelle E."/>
            <person name="Rombauts S."/>
            <person name="Bouget F.Y."/>
            <person name="Carre I."/>
            <person name="Chateau A."/>
            <person name="Eyre-Walker A."/>
            <person name="Grimsley N."/>
            <person name="Moreau H."/>
            <person name="Piegu B."/>
            <person name="Rivals E."/>
            <person name="Schackwitz W."/>
            <person name="Van de Peer Y."/>
            <person name="Piganeau G."/>
        </authorList>
    </citation>
    <scope>NUCLEOTIDE SEQUENCE</scope>
    <source>
        <strain evidence="2">RCC4221</strain>
    </source>
</reference>
<dbReference type="Proteomes" id="UP000195557">
    <property type="component" value="Unassembled WGS sequence"/>
</dbReference>
<dbReference type="EMBL" id="KZ155771">
    <property type="protein sequence ID" value="OUS49589.1"/>
    <property type="molecule type" value="Genomic_DNA"/>
</dbReference>
<keyword evidence="4" id="KW-1185">Reference proteome</keyword>
<keyword evidence="1" id="KW-1133">Transmembrane helix</keyword>
<protein>
    <submittedName>
        <fullName evidence="2">Unnamed product</fullName>
    </submittedName>
</protein>
<proteinExistence type="predicted"/>
<dbReference type="KEGG" id="ota:OT_ostta04g04030"/>
<sequence>MGAAEGPSQWEHQVGHAMDLLLGLMALVGGFLGWMYCHLRAERRRRMAERARLVSERGVV</sequence>
<evidence type="ECO:0000256" key="1">
    <source>
        <dbReference type="SAM" id="Phobius"/>
    </source>
</evidence>
<reference evidence="2 4" key="1">
    <citation type="journal article" date="2006" name="Proc. Natl. Acad. Sci. U.S.A.">
        <title>Genome analysis of the smallest free-living eukaryote Ostreococcus tauri unveils many unique features.</title>
        <authorList>
            <person name="Derelle E."/>
            <person name="Ferraz C."/>
            <person name="Rombauts S."/>
            <person name="Rouze P."/>
            <person name="Worden A.Z."/>
            <person name="Robbens S."/>
            <person name="Partensky F."/>
            <person name="Degroeve S."/>
            <person name="Echeynie S."/>
            <person name="Cooke R."/>
            <person name="Saeys Y."/>
            <person name="Wuyts J."/>
            <person name="Jabbari K."/>
            <person name="Bowler C."/>
            <person name="Panaud O."/>
            <person name="Piegu B."/>
            <person name="Ball S.G."/>
            <person name="Ral J.-P."/>
            <person name="Bouget F.-Y."/>
            <person name="Piganeau G."/>
            <person name="De Baets B."/>
            <person name="Picard A."/>
            <person name="Delseny M."/>
            <person name="Demaille J."/>
            <person name="Van de Peer Y."/>
            <person name="Moreau H."/>
        </authorList>
    </citation>
    <scope>NUCLEOTIDE SEQUENCE [LARGE SCALE GENOMIC DNA]</scope>
    <source>
        <strain evidence="2 4">OTTH0595</strain>
    </source>
</reference>
<accession>A0A454XYL6</accession>
<accession>A0A1Y5IJ48</accession>
<accession>Q01AI0</accession>
<evidence type="ECO:0000313" key="3">
    <source>
        <dbReference type="EMBL" id="OUS49589.1"/>
    </source>
</evidence>
<gene>
    <name evidence="3" type="ORF">BE221DRAFT_66249</name>
    <name evidence="2" type="ORF">OT_ostta04g04030</name>
</gene>
<evidence type="ECO:0000313" key="2">
    <source>
        <dbReference type="EMBL" id="CAL51818.1"/>
    </source>
</evidence>
<evidence type="ECO:0000313" key="4">
    <source>
        <dbReference type="Proteomes" id="UP000009170"/>
    </source>
</evidence>
<dbReference type="GeneID" id="9834281"/>
<dbReference type="RefSeq" id="XP_003078938.1">
    <property type="nucleotide sequence ID" value="XM_003078890.1"/>
</dbReference>
<feature type="transmembrane region" description="Helical" evidence="1">
    <location>
        <begin position="20"/>
        <end position="37"/>
    </location>
</feature>
<keyword evidence="1" id="KW-0812">Transmembrane</keyword>
<dbReference type="EMBL" id="CAID01000004">
    <property type="protein sequence ID" value="CAL51818.1"/>
    <property type="molecule type" value="Genomic_DNA"/>
</dbReference>
<dbReference type="InParanoid" id="Q01AI0"/>
<dbReference type="Proteomes" id="UP000009170">
    <property type="component" value="Unassembled WGS sequence"/>
</dbReference>
<dbReference type="AlphaFoldDB" id="Q01AI0"/>
<name>Q01AI0_OSTTA</name>
<organism evidence="2 4">
    <name type="scientific">Ostreococcus tauri</name>
    <name type="common">Marine green alga</name>
    <dbReference type="NCBI Taxonomy" id="70448"/>
    <lineage>
        <taxon>Eukaryota</taxon>
        <taxon>Viridiplantae</taxon>
        <taxon>Chlorophyta</taxon>
        <taxon>Mamiellophyceae</taxon>
        <taxon>Mamiellales</taxon>
        <taxon>Bathycoccaceae</taxon>
        <taxon>Ostreococcus</taxon>
    </lineage>
</organism>
<keyword evidence="1" id="KW-0472">Membrane</keyword>